<dbReference type="Proteomes" id="UP001249851">
    <property type="component" value="Unassembled WGS sequence"/>
</dbReference>
<sequence>MPCRVDAPWEVKIKLNLVTKAKIQADTTVTSGPNTNKQSLNSPRIDWVKWNPSSSQHNLQVKNSWMLAITLHLGFKIPLQETLVAIEFGLV</sequence>
<gene>
    <name evidence="1" type="ORF">P5673_024781</name>
</gene>
<evidence type="ECO:0000313" key="2">
    <source>
        <dbReference type="Proteomes" id="UP001249851"/>
    </source>
</evidence>
<evidence type="ECO:0000313" key="1">
    <source>
        <dbReference type="EMBL" id="KAK2553800.1"/>
    </source>
</evidence>
<organism evidence="1 2">
    <name type="scientific">Acropora cervicornis</name>
    <name type="common">Staghorn coral</name>
    <dbReference type="NCBI Taxonomy" id="6130"/>
    <lineage>
        <taxon>Eukaryota</taxon>
        <taxon>Metazoa</taxon>
        <taxon>Cnidaria</taxon>
        <taxon>Anthozoa</taxon>
        <taxon>Hexacorallia</taxon>
        <taxon>Scleractinia</taxon>
        <taxon>Astrocoeniina</taxon>
        <taxon>Acroporidae</taxon>
        <taxon>Acropora</taxon>
    </lineage>
</organism>
<protein>
    <submittedName>
        <fullName evidence="1">Uncharacterized protein</fullName>
    </submittedName>
</protein>
<accession>A0AAD9Q2X7</accession>
<proteinExistence type="predicted"/>
<dbReference type="AlphaFoldDB" id="A0AAD9Q2X7"/>
<reference evidence="1" key="1">
    <citation type="journal article" date="2023" name="G3 (Bethesda)">
        <title>Whole genome assembly and annotation of the endangered Caribbean coral Acropora cervicornis.</title>
        <authorList>
            <person name="Selwyn J.D."/>
            <person name="Vollmer S.V."/>
        </authorList>
    </citation>
    <scope>NUCLEOTIDE SEQUENCE</scope>
    <source>
        <strain evidence="1">K2</strain>
    </source>
</reference>
<keyword evidence="2" id="KW-1185">Reference proteome</keyword>
<comment type="caution">
    <text evidence="1">The sequence shown here is derived from an EMBL/GenBank/DDBJ whole genome shotgun (WGS) entry which is preliminary data.</text>
</comment>
<reference evidence="1" key="2">
    <citation type="journal article" date="2023" name="Science">
        <title>Genomic signatures of disease resistance in endangered staghorn corals.</title>
        <authorList>
            <person name="Vollmer S.V."/>
            <person name="Selwyn J.D."/>
            <person name="Despard B.A."/>
            <person name="Roesel C.L."/>
        </authorList>
    </citation>
    <scope>NUCLEOTIDE SEQUENCE</scope>
    <source>
        <strain evidence="1">K2</strain>
    </source>
</reference>
<dbReference type="EMBL" id="JARQWQ010000074">
    <property type="protein sequence ID" value="KAK2553800.1"/>
    <property type="molecule type" value="Genomic_DNA"/>
</dbReference>
<name>A0AAD9Q2X7_ACRCE</name>